<gene>
    <name evidence="1" type="ORF">OTI717_LOCUS42809</name>
</gene>
<reference evidence="1" key="1">
    <citation type="submission" date="2021-02" db="EMBL/GenBank/DDBJ databases">
        <authorList>
            <person name="Nowell W R."/>
        </authorList>
    </citation>
    <scope>NUCLEOTIDE SEQUENCE</scope>
</reference>
<organism evidence="1 2">
    <name type="scientific">Rotaria sordida</name>
    <dbReference type="NCBI Taxonomy" id="392033"/>
    <lineage>
        <taxon>Eukaryota</taxon>
        <taxon>Metazoa</taxon>
        <taxon>Spiralia</taxon>
        <taxon>Gnathifera</taxon>
        <taxon>Rotifera</taxon>
        <taxon>Eurotatoria</taxon>
        <taxon>Bdelloidea</taxon>
        <taxon>Philodinida</taxon>
        <taxon>Philodinidae</taxon>
        <taxon>Rotaria</taxon>
    </lineage>
</organism>
<comment type="caution">
    <text evidence="1">The sequence shown here is derived from an EMBL/GenBank/DDBJ whole genome shotgun (WGS) entry which is preliminary data.</text>
</comment>
<feature type="non-terminal residue" evidence="1">
    <location>
        <position position="9"/>
    </location>
</feature>
<dbReference type="Proteomes" id="UP000663823">
    <property type="component" value="Unassembled WGS sequence"/>
</dbReference>
<evidence type="ECO:0000313" key="1">
    <source>
        <dbReference type="EMBL" id="CAF4325854.1"/>
    </source>
</evidence>
<accession>A0A820JEC3</accession>
<sequence length="9" mass="1088">MINEKVKQV</sequence>
<name>A0A820JEC3_9BILA</name>
<proteinExistence type="predicted"/>
<protein>
    <submittedName>
        <fullName evidence="1">Uncharacterized protein</fullName>
    </submittedName>
</protein>
<dbReference type="EMBL" id="CAJOAX010055081">
    <property type="protein sequence ID" value="CAF4325854.1"/>
    <property type="molecule type" value="Genomic_DNA"/>
</dbReference>
<evidence type="ECO:0000313" key="2">
    <source>
        <dbReference type="Proteomes" id="UP000663823"/>
    </source>
</evidence>